<comment type="similarity">
    <text evidence="1">Belongs to the ABC transporter superfamily.</text>
</comment>
<dbReference type="PROSITE" id="PS00211">
    <property type="entry name" value="ABC_TRANSPORTER_1"/>
    <property type="match status" value="1"/>
</dbReference>
<dbReference type="PANTHER" id="PTHR43820">
    <property type="entry name" value="HIGH-AFFINITY BRANCHED-CHAIN AMINO ACID TRANSPORT ATP-BINDING PROTEIN LIVF"/>
    <property type="match status" value="1"/>
</dbReference>
<protein>
    <submittedName>
        <fullName evidence="7">Amino acid/amide ABC transporter ATP-binding protein 2 (HAAT family)</fullName>
    </submittedName>
</protein>
<dbReference type="SMART" id="SM00382">
    <property type="entry name" value="AAA"/>
    <property type="match status" value="1"/>
</dbReference>
<gene>
    <name evidence="7" type="ORF">EDC65_1023</name>
</gene>
<keyword evidence="5" id="KW-0029">Amino-acid transport</keyword>
<evidence type="ECO:0000313" key="8">
    <source>
        <dbReference type="Proteomes" id="UP000278222"/>
    </source>
</evidence>
<evidence type="ECO:0000256" key="4">
    <source>
        <dbReference type="ARBA" id="ARBA00022840"/>
    </source>
</evidence>
<keyword evidence="8" id="KW-1185">Reference proteome</keyword>
<dbReference type="InterPro" id="IPR003439">
    <property type="entry name" value="ABC_transporter-like_ATP-bd"/>
</dbReference>
<dbReference type="AlphaFoldDB" id="A0A3N1MLG8"/>
<dbReference type="GO" id="GO:0015658">
    <property type="term" value="F:branched-chain amino acid transmembrane transporter activity"/>
    <property type="evidence" value="ECO:0007669"/>
    <property type="project" value="TreeGrafter"/>
</dbReference>
<feature type="domain" description="ABC transporter" evidence="6">
    <location>
        <begin position="2"/>
        <end position="231"/>
    </location>
</feature>
<dbReference type="SUPFAM" id="SSF52540">
    <property type="entry name" value="P-loop containing nucleoside triphosphate hydrolases"/>
    <property type="match status" value="1"/>
</dbReference>
<comment type="caution">
    <text evidence="7">The sequence shown here is derived from an EMBL/GenBank/DDBJ whole genome shotgun (WGS) entry which is preliminary data.</text>
</comment>
<organism evidence="7 8">
    <name type="scientific">Stella humosa</name>
    <dbReference type="NCBI Taxonomy" id="94"/>
    <lineage>
        <taxon>Bacteria</taxon>
        <taxon>Pseudomonadati</taxon>
        <taxon>Pseudomonadota</taxon>
        <taxon>Alphaproteobacteria</taxon>
        <taxon>Rhodospirillales</taxon>
        <taxon>Stellaceae</taxon>
        <taxon>Stella</taxon>
    </lineage>
</organism>
<dbReference type="EMBL" id="RJKX01000011">
    <property type="protein sequence ID" value="ROQ01836.1"/>
    <property type="molecule type" value="Genomic_DNA"/>
</dbReference>
<dbReference type="InterPro" id="IPR017871">
    <property type="entry name" value="ABC_transporter-like_CS"/>
</dbReference>
<evidence type="ECO:0000256" key="3">
    <source>
        <dbReference type="ARBA" id="ARBA00022741"/>
    </source>
</evidence>
<dbReference type="PROSITE" id="PS50893">
    <property type="entry name" value="ABC_TRANSPORTER_2"/>
    <property type="match status" value="1"/>
</dbReference>
<evidence type="ECO:0000313" key="7">
    <source>
        <dbReference type="EMBL" id="ROQ01836.1"/>
    </source>
</evidence>
<proteinExistence type="inferred from homology"/>
<name>A0A3N1MLG8_9PROT</name>
<dbReference type="Pfam" id="PF00005">
    <property type="entry name" value="ABC_tran"/>
    <property type="match status" value="1"/>
</dbReference>
<dbReference type="InterPro" id="IPR027417">
    <property type="entry name" value="P-loop_NTPase"/>
</dbReference>
<keyword evidence="2" id="KW-0813">Transport</keyword>
<dbReference type="PANTHER" id="PTHR43820:SF4">
    <property type="entry name" value="HIGH-AFFINITY BRANCHED-CHAIN AMINO ACID TRANSPORT ATP-BINDING PROTEIN LIVF"/>
    <property type="match status" value="1"/>
</dbReference>
<reference evidence="7 8" key="1">
    <citation type="submission" date="2018-11" db="EMBL/GenBank/DDBJ databases">
        <title>Genomic Encyclopedia of Type Strains, Phase IV (KMG-IV): sequencing the most valuable type-strain genomes for metagenomic binning, comparative biology and taxonomic classification.</title>
        <authorList>
            <person name="Goeker M."/>
        </authorList>
    </citation>
    <scope>NUCLEOTIDE SEQUENCE [LARGE SCALE GENOMIC DNA]</scope>
    <source>
        <strain evidence="7 8">DSM 5900</strain>
    </source>
</reference>
<dbReference type="GO" id="GO:0005524">
    <property type="term" value="F:ATP binding"/>
    <property type="evidence" value="ECO:0007669"/>
    <property type="project" value="UniProtKB-KW"/>
</dbReference>
<accession>A0A3N1MLG8</accession>
<dbReference type="GO" id="GO:0015807">
    <property type="term" value="P:L-amino acid transport"/>
    <property type="evidence" value="ECO:0007669"/>
    <property type="project" value="TreeGrafter"/>
</dbReference>
<dbReference type="Proteomes" id="UP000278222">
    <property type="component" value="Unassembled WGS sequence"/>
</dbReference>
<sequence>MLEATAIGAGYGRKQIVHGVDLTVGQGEILLVLGHNGAGKTTLMRSLFGLLPPTAGRIRYEGRDIAGRSPAQNVADGIAFIPQGHGIFRTLSVRDNLDLGAFVEPDKSLLPERLESIYRMFPILKERASQIGGTLSGGQQQMLAIGMALMHAPRLVILDEPSIGLAPNLVDKVMEAIAFINRTMGTTILMVEQNVKYSLPIASRVAVLKTGRKIYDGPPDPLHDRVELMKLF</sequence>
<dbReference type="CDD" id="cd03224">
    <property type="entry name" value="ABC_TM1139_LivF_branched"/>
    <property type="match status" value="1"/>
</dbReference>
<keyword evidence="3" id="KW-0547">Nucleotide-binding</keyword>
<dbReference type="InterPro" id="IPR052156">
    <property type="entry name" value="BCAA_Transport_ATP-bd_LivF"/>
</dbReference>
<dbReference type="Gene3D" id="3.40.50.300">
    <property type="entry name" value="P-loop containing nucleotide triphosphate hydrolases"/>
    <property type="match status" value="1"/>
</dbReference>
<dbReference type="InterPro" id="IPR003593">
    <property type="entry name" value="AAA+_ATPase"/>
</dbReference>
<dbReference type="GO" id="GO:0016887">
    <property type="term" value="F:ATP hydrolysis activity"/>
    <property type="evidence" value="ECO:0007669"/>
    <property type="project" value="InterPro"/>
</dbReference>
<evidence type="ECO:0000256" key="2">
    <source>
        <dbReference type="ARBA" id="ARBA00022448"/>
    </source>
</evidence>
<keyword evidence="4 7" id="KW-0067">ATP-binding</keyword>
<evidence type="ECO:0000256" key="1">
    <source>
        <dbReference type="ARBA" id="ARBA00005417"/>
    </source>
</evidence>
<evidence type="ECO:0000259" key="6">
    <source>
        <dbReference type="PROSITE" id="PS50893"/>
    </source>
</evidence>
<evidence type="ECO:0000256" key="5">
    <source>
        <dbReference type="ARBA" id="ARBA00022970"/>
    </source>
</evidence>